<organism evidence="5 6">
    <name type="scientific">Camelina sativa</name>
    <name type="common">False flax</name>
    <name type="synonym">Myagrum sativum</name>
    <dbReference type="NCBI Taxonomy" id="90675"/>
    <lineage>
        <taxon>Eukaryota</taxon>
        <taxon>Viridiplantae</taxon>
        <taxon>Streptophyta</taxon>
        <taxon>Embryophyta</taxon>
        <taxon>Tracheophyta</taxon>
        <taxon>Spermatophyta</taxon>
        <taxon>Magnoliopsida</taxon>
        <taxon>eudicotyledons</taxon>
        <taxon>Gunneridae</taxon>
        <taxon>Pentapetalae</taxon>
        <taxon>rosids</taxon>
        <taxon>malvids</taxon>
        <taxon>Brassicales</taxon>
        <taxon>Brassicaceae</taxon>
        <taxon>Camelineae</taxon>
        <taxon>Camelina</taxon>
    </lineage>
</organism>
<reference evidence="5" key="1">
    <citation type="journal article" date="2014" name="Nat. Commun.">
        <title>The emerging biofuel crop Camelina sativa retains a highly undifferentiated hexaploid genome structure.</title>
        <authorList>
            <person name="Kagale S."/>
            <person name="Koh C."/>
            <person name="Nixon J."/>
            <person name="Bollina V."/>
            <person name="Clarke W.E."/>
            <person name="Tuteja R."/>
            <person name="Spillane C."/>
            <person name="Robinson S.J."/>
            <person name="Links M.G."/>
            <person name="Clarke C."/>
            <person name="Higgins E.E."/>
            <person name="Huebert T."/>
            <person name="Sharpe A.G."/>
            <person name="Parkin I.A."/>
        </authorList>
    </citation>
    <scope>NUCLEOTIDE SEQUENCE [LARGE SCALE GENOMIC DNA]</scope>
    <source>
        <strain evidence="5">cv. DH55</strain>
    </source>
</reference>
<dbReference type="Proteomes" id="UP000694864">
    <property type="component" value="Chromosome 19"/>
</dbReference>
<evidence type="ECO:0000313" key="6">
    <source>
        <dbReference type="RefSeq" id="XP_010489829.1"/>
    </source>
</evidence>
<dbReference type="InterPro" id="IPR011050">
    <property type="entry name" value="Pectin_lyase_fold/virulence"/>
</dbReference>
<evidence type="ECO:0000256" key="2">
    <source>
        <dbReference type="ARBA" id="ARBA00022801"/>
    </source>
</evidence>
<keyword evidence="2" id="KW-0378">Hydrolase</keyword>
<dbReference type="Pfam" id="PF01095">
    <property type="entry name" value="Pectinesterase"/>
    <property type="match status" value="1"/>
</dbReference>
<dbReference type="InterPro" id="IPR012334">
    <property type="entry name" value="Pectin_lyas_fold"/>
</dbReference>
<evidence type="ECO:0000256" key="3">
    <source>
        <dbReference type="ARBA" id="ARBA00023085"/>
    </source>
</evidence>
<dbReference type="GeneID" id="104767507"/>
<protein>
    <submittedName>
        <fullName evidence="6">Pectinesterase 1-like</fullName>
    </submittedName>
</protein>
<comment type="pathway">
    <text evidence="1">Glycan metabolism; pectin degradation; 2-dehydro-3-deoxy-D-gluconate from pectin: step 1/5.</text>
</comment>
<gene>
    <name evidence="6" type="primary">LOC104767507</name>
</gene>
<dbReference type="PANTHER" id="PTHR31707">
    <property type="entry name" value="PECTINESTERASE"/>
    <property type="match status" value="1"/>
</dbReference>
<sequence>MESCRGCQKLQRSWIWQCLKVVDSFSIILTAMLKFVVGKALFWNRGCEVKSSSRRILTGISQRRVSKLQRDVLWKNHVKIFGVLSELVSPDESVLSSLKVCDEMIADSLEYLRETIERFDEFGRRELVSNSLAIVTKIFGGLTKQDDNKSALGFLETESSFPDLFGNEDRKGLMMTCNLTPNVKVAKDGTGKYRTISEAVASVPEKISSRFVIHVKEGHYVRNVNVTKIIVMYGDEITKTVVSGSLNRNDKPNIITFQTATSSVNGKGFVGRRDIELTL</sequence>
<feature type="domain" description="Pectinesterase catalytic" evidence="4">
    <location>
        <begin position="182"/>
        <end position="272"/>
    </location>
</feature>
<dbReference type="SUPFAM" id="SSF51126">
    <property type="entry name" value="Pectin lyase-like"/>
    <property type="match status" value="1"/>
</dbReference>
<reference evidence="6" key="2">
    <citation type="submission" date="2025-08" db="UniProtKB">
        <authorList>
            <consortium name="RefSeq"/>
        </authorList>
    </citation>
    <scope>IDENTIFICATION</scope>
    <source>
        <tissue evidence="6">Leaf</tissue>
    </source>
</reference>
<evidence type="ECO:0000313" key="5">
    <source>
        <dbReference type="Proteomes" id="UP000694864"/>
    </source>
</evidence>
<dbReference type="RefSeq" id="XP_010489829.1">
    <property type="nucleotide sequence ID" value="XM_010491527.1"/>
</dbReference>
<evidence type="ECO:0000259" key="4">
    <source>
        <dbReference type="Pfam" id="PF01095"/>
    </source>
</evidence>
<dbReference type="InterPro" id="IPR000070">
    <property type="entry name" value="Pectinesterase_cat"/>
</dbReference>
<dbReference type="Gene3D" id="2.160.20.10">
    <property type="entry name" value="Single-stranded right-handed beta-helix, Pectin lyase-like"/>
    <property type="match status" value="1"/>
</dbReference>
<evidence type="ECO:0000256" key="1">
    <source>
        <dbReference type="ARBA" id="ARBA00005184"/>
    </source>
</evidence>
<proteinExistence type="predicted"/>
<accession>A0ABM0XRH4</accession>
<name>A0ABM0XRH4_CAMSA</name>
<keyword evidence="5" id="KW-1185">Reference proteome</keyword>
<keyword evidence="3" id="KW-0063">Aspartyl esterase</keyword>